<comment type="subcellular location">
    <subcellularLocation>
        <location evidence="1">Cell membrane</location>
        <topology evidence="1">Multi-pass membrane protein</topology>
    </subcellularLocation>
</comment>
<feature type="domain" description="Integral membrane bound transporter" evidence="9">
    <location>
        <begin position="385"/>
        <end position="507"/>
    </location>
</feature>
<dbReference type="RefSeq" id="WP_345698212.1">
    <property type="nucleotide sequence ID" value="NZ_BAABIS010000001.1"/>
</dbReference>
<evidence type="ECO:0000256" key="4">
    <source>
        <dbReference type="ARBA" id="ARBA00022989"/>
    </source>
</evidence>
<dbReference type="Pfam" id="PF13515">
    <property type="entry name" value="FUSC_2"/>
    <property type="match status" value="1"/>
</dbReference>
<name>A0ABP9DU10_9ACTN</name>
<gene>
    <name evidence="10" type="ORF">GCM10023235_40020</name>
</gene>
<evidence type="ECO:0000256" key="1">
    <source>
        <dbReference type="ARBA" id="ARBA00004651"/>
    </source>
</evidence>
<keyword evidence="11" id="KW-1185">Reference proteome</keyword>
<feature type="transmembrane region" description="Helical" evidence="7">
    <location>
        <begin position="98"/>
        <end position="116"/>
    </location>
</feature>
<keyword evidence="4 7" id="KW-1133">Transmembrane helix</keyword>
<evidence type="ECO:0000256" key="5">
    <source>
        <dbReference type="ARBA" id="ARBA00023136"/>
    </source>
</evidence>
<keyword evidence="3 7" id="KW-0812">Transmembrane</keyword>
<dbReference type="Proteomes" id="UP001501752">
    <property type="component" value="Unassembled WGS sequence"/>
</dbReference>
<dbReference type="InterPro" id="IPR032692">
    <property type="entry name" value="YccS_N"/>
</dbReference>
<feature type="transmembrane region" description="Helical" evidence="7">
    <location>
        <begin position="495"/>
        <end position="513"/>
    </location>
</feature>
<protein>
    <recommendedName>
        <fullName evidence="12">Integral membrane protein YccS N-terminal domain-containing protein</fullName>
    </recommendedName>
</protein>
<feature type="transmembrane region" description="Helical" evidence="7">
    <location>
        <begin position="466"/>
        <end position="483"/>
    </location>
</feature>
<feature type="domain" description="Integral membrane protein YccS N-terminal" evidence="8">
    <location>
        <begin position="85"/>
        <end position="190"/>
    </location>
</feature>
<dbReference type="InterPro" id="IPR049453">
    <property type="entry name" value="Memb_transporter_dom"/>
</dbReference>
<dbReference type="PANTHER" id="PTHR30509:SF9">
    <property type="entry name" value="MULTIDRUG RESISTANCE PROTEIN MDTO"/>
    <property type="match status" value="1"/>
</dbReference>
<evidence type="ECO:0000256" key="7">
    <source>
        <dbReference type="SAM" id="Phobius"/>
    </source>
</evidence>
<comment type="similarity">
    <text evidence="6">Belongs to the YccS/YhfK family.</text>
</comment>
<feature type="transmembrane region" description="Helical" evidence="7">
    <location>
        <begin position="27"/>
        <end position="45"/>
    </location>
</feature>
<dbReference type="EMBL" id="BAABIS010000001">
    <property type="protein sequence ID" value="GAA4858295.1"/>
    <property type="molecule type" value="Genomic_DNA"/>
</dbReference>
<evidence type="ECO:0000313" key="10">
    <source>
        <dbReference type="EMBL" id="GAA4858295.1"/>
    </source>
</evidence>
<keyword evidence="5 7" id="KW-0472">Membrane</keyword>
<evidence type="ECO:0008006" key="12">
    <source>
        <dbReference type="Google" id="ProtNLM"/>
    </source>
</evidence>
<feature type="transmembrane region" description="Helical" evidence="7">
    <location>
        <begin position="123"/>
        <end position="142"/>
    </location>
</feature>
<feature type="transmembrane region" description="Helical" evidence="7">
    <location>
        <begin position="419"/>
        <end position="437"/>
    </location>
</feature>
<proteinExistence type="inferred from homology"/>
<evidence type="ECO:0000256" key="6">
    <source>
        <dbReference type="ARBA" id="ARBA00043993"/>
    </source>
</evidence>
<feature type="transmembrane region" description="Helical" evidence="7">
    <location>
        <begin position="148"/>
        <end position="168"/>
    </location>
</feature>
<evidence type="ECO:0000259" key="8">
    <source>
        <dbReference type="Pfam" id="PF12805"/>
    </source>
</evidence>
<evidence type="ECO:0000259" key="9">
    <source>
        <dbReference type="Pfam" id="PF13515"/>
    </source>
</evidence>
<accession>A0ABP9DU10</accession>
<dbReference type="PANTHER" id="PTHR30509">
    <property type="entry name" value="P-HYDROXYBENZOIC ACID EFFLUX PUMP SUBUNIT-RELATED"/>
    <property type="match status" value="1"/>
</dbReference>
<sequence>MSWFAALRDTAKAGLTLDRSLTNPMRALRGAVAAGLVVLPTLAVLGPSQATSAAMGAFIAGTATFQRSFRPRASLAVAAGIGLGMSTFLGYLAVGVPVAFVALLALWAFGAGMAWAVGPTAGVVAATTLAVMLVVVELPVSVTGALGHGLLCALGGAVQALVVLAWPIDSWRAQRDALADTYAALADYARRLRQDPTAHVDPEPFVVARQAAALTPWQERRRPPELRGLRTIAERIRPTLAALADPKVGAPAEGPERDRARHILAGAAQVLDGLARAIRSGDPFTMPEDSASLALARPATDGPGLRGAARRSARRLVGLLGKAADRLDREDRSAVTPAAPAGTGLRRPPLFRVVPSALRTVRRQFQPRSAVFQHALRLSGVAVFAYLAARISGIHHGYWAPMTAAMVMRPDFAQTYSRGVARLAGTTAGVLIATGVVQLFHPGPWVLAVLAVLCMGGAYLTLRTGYALMTVCVSSYVVFLLGLQPGDPVRTALERVVMTLLGGALALGAYALFPTWQTSRLPERLAEWLAAAGRYSAAVLAAFGDPAGPSPDLVRAALLDSREARSEMLAALDRAEVEPVHRTGTELTRKQIERARTAVGLLGRSTVLMEAHLPGPDSEPVPGAAGFADDVRDATAVAAAAVLLGQGVDFTQLRAEHARWDAELAARPADDRIEVARAGAKLVMHALAELEKAVRPRATAAPADPAGAVPSRA</sequence>
<evidence type="ECO:0000256" key="2">
    <source>
        <dbReference type="ARBA" id="ARBA00022475"/>
    </source>
</evidence>
<organism evidence="10 11">
    <name type="scientific">Kitasatospora terrestris</name>
    <dbReference type="NCBI Taxonomy" id="258051"/>
    <lineage>
        <taxon>Bacteria</taxon>
        <taxon>Bacillati</taxon>
        <taxon>Actinomycetota</taxon>
        <taxon>Actinomycetes</taxon>
        <taxon>Kitasatosporales</taxon>
        <taxon>Streptomycetaceae</taxon>
        <taxon>Kitasatospora</taxon>
    </lineage>
</organism>
<evidence type="ECO:0000256" key="3">
    <source>
        <dbReference type="ARBA" id="ARBA00022692"/>
    </source>
</evidence>
<keyword evidence="2" id="KW-1003">Cell membrane</keyword>
<comment type="caution">
    <text evidence="10">The sequence shown here is derived from an EMBL/GenBank/DDBJ whole genome shotgun (WGS) entry which is preliminary data.</text>
</comment>
<dbReference type="Pfam" id="PF12805">
    <property type="entry name" value="FUSC-like"/>
    <property type="match status" value="1"/>
</dbReference>
<evidence type="ECO:0000313" key="11">
    <source>
        <dbReference type="Proteomes" id="UP001501752"/>
    </source>
</evidence>
<reference evidence="11" key="1">
    <citation type="journal article" date="2019" name="Int. J. Syst. Evol. Microbiol.">
        <title>The Global Catalogue of Microorganisms (GCM) 10K type strain sequencing project: providing services to taxonomists for standard genome sequencing and annotation.</title>
        <authorList>
            <consortium name="The Broad Institute Genomics Platform"/>
            <consortium name="The Broad Institute Genome Sequencing Center for Infectious Disease"/>
            <person name="Wu L."/>
            <person name="Ma J."/>
        </authorList>
    </citation>
    <scope>NUCLEOTIDE SEQUENCE [LARGE SCALE GENOMIC DNA]</scope>
    <source>
        <strain evidence="11">JCM 13006</strain>
    </source>
</reference>